<sequence length="84" mass="9738">MLYTIVPLERIYSCRTESVIRGRRLDNDSGEMSTDVEYKRIALRHGHIYARREGEGYIVDGILSTDMADYLDKNYFPGKSIDCK</sequence>
<dbReference type="RefSeq" id="WP_184095785.1">
    <property type="nucleotide sequence ID" value="NZ_AP023367.1"/>
</dbReference>
<evidence type="ECO:0000313" key="1">
    <source>
        <dbReference type="EMBL" id="BCJ95149.1"/>
    </source>
</evidence>
<accession>A0A6S6R1D8</accession>
<dbReference type="AlphaFoldDB" id="A0A6S6R1D8"/>
<dbReference type="Proteomes" id="UP000515561">
    <property type="component" value="Chromosome"/>
</dbReference>
<proteinExistence type="predicted"/>
<organism evidence="1 2">
    <name type="scientific">Anaerocolumna cellulosilytica</name>
    <dbReference type="NCBI Taxonomy" id="433286"/>
    <lineage>
        <taxon>Bacteria</taxon>
        <taxon>Bacillati</taxon>
        <taxon>Bacillota</taxon>
        <taxon>Clostridia</taxon>
        <taxon>Lachnospirales</taxon>
        <taxon>Lachnospiraceae</taxon>
        <taxon>Anaerocolumna</taxon>
    </lineage>
</organism>
<name>A0A6S6R1D8_9FIRM</name>
<keyword evidence="2" id="KW-1185">Reference proteome</keyword>
<evidence type="ECO:0000313" key="2">
    <source>
        <dbReference type="Proteomes" id="UP000515561"/>
    </source>
</evidence>
<dbReference type="KEGG" id="acel:acsn021_27180"/>
<protein>
    <submittedName>
        <fullName evidence="1">Uncharacterized protein</fullName>
    </submittedName>
</protein>
<reference evidence="1 2" key="1">
    <citation type="journal article" date="2016" name="Int. J. Syst. Evol. Microbiol.">
        <title>Descriptions of Anaerotaenia torta gen. nov., sp. nov. and Anaerocolumna cellulosilytica gen. nov., sp. nov. isolated from a methanogenic reactor of cattle waste.</title>
        <authorList>
            <person name="Uek A."/>
            <person name="Ohtaki Y."/>
            <person name="Kaku N."/>
            <person name="Ueki K."/>
        </authorList>
    </citation>
    <scope>NUCLEOTIDE SEQUENCE [LARGE SCALE GENOMIC DNA]</scope>
    <source>
        <strain evidence="1 2">SN021</strain>
    </source>
</reference>
<gene>
    <name evidence="1" type="ORF">acsn021_27180</name>
</gene>
<dbReference type="EMBL" id="AP023367">
    <property type="protein sequence ID" value="BCJ95149.1"/>
    <property type="molecule type" value="Genomic_DNA"/>
</dbReference>